<dbReference type="CDD" id="cd17922">
    <property type="entry name" value="DEXHc_LHR-like"/>
    <property type="match status" value="1"/>
</dbReference>
<evidence type="ECO:0000256" key="9">
    <source>
        <dbReference type="ARBA" id="ARBA00093467"/>
    </source>
</evidence>
<dbReference type="Gene3D" id="3.40.50.300">
    <property type="entry name" value="P-loop containing nucleotide triphosphate hydrolases"/>
    <property type="match status" value="2"/>
</dbReference>
<dbReference type="Proteomes" id="UP000244727">
    <property type="component" value="Chromosome"/>
</dbReference>
<keyword evidence="3" id="KW-0378">Hydrolase</keyword>
<evidence type="ECO:0000256" key="1">
    <source>
        <dbReference type="ARBA" id="ARBA00022741"/>
    </source>
</evidence>
<dbReference type="InterPro" id="IPR052511">
    <property type="entry name" value="ATP-dep_Helicase"/>
</dbReference>
<dbReference type="Pfam" id="PF19306">
    <property type="entry name" value="WHD_Lhr"/>
    <property type="match status" value="1"/>
</dbReference>
<dbReference type="InterPro" id="IPR017170">
    <property type="entry name" value="Lhr-like"/>
</dbReference>
<evidence type="ECO:0000313" key="14">
    <source>
        <dbReference type="Proteomes" id="UP000244727"/>
    </source>
</evidence>
<organism evidence="13 14">
    <name type="scientific">Halococcoides cellulosivorans</name>
    <dbReference type="NCBI Taxonomy" id="1679096"/>
    <lineage>
        <taxon>Archaea</taxon>
        <taxon>Methanobacteriati</taxon>
        <taxon>Methanobacteriota</taxon>
        <taxon>Stenosarchaea group</taxon>
        <taxon>Halobacteria</taxon>
        <taxon>Halobacteriales</taxon>
        <taxon>Haloarculaceae</taxon>
        <taxon>Halococcoides</taxon>
    </lineage>
</organism>
<evidence type="ECO:0000256" key="7">
    <source>
        <dbReference type="ARBA" id="ARBA00023204"/>
    </source>
</evidence>
<dbReference type="GO" id="GO:0140097">
    <property type="term" value="F:catalytic activity, acting on DNA"/>
    <property type="evidence" value="ECO:0007669"/>
    <property type="project" value="UniProtKB-ARBA"/>
</dbReference>
<keyword evidence="2" id="KW-0227">DNA damage</keyword>
<keyword evidence="14" id="KW-1185">Reference proteome</keyword>
<dbReference type="GO" id="GO:0003677">
    <property type="term" value="F:DNA binding"/>
    <property type="evidence" value="ECO:0007669"/>
    <property type="project" value="UniProtKB-KW"/>
</dbReference>
<feature type="domain" description="Helicase C-terminal" evidence="12">
    <location>
        <begin position="253"/>
        <end position="408"/>
    </location>
</feature>
<evidence type="ECO:0000313" key="13">
    <source>
        <dbReference type="EMBL" id="AWB26988.1"/>
    </source>
</evidence>
<evidence type="ECO:0000256" key="3">
    <source>
        <dbReference type="ARBA" id="ARBA00022801"/>
    </source>
</evidence>
<dbReference type="InterPro" id="IPR014001">
    <property type="entry name" value="Helicase_ATP-bd"/>
</dbReference>
<keyword evidence="4 13" id="KW-0347">Helicase</keyword>
<evidence type="ECO:0000259" key="11">
    <source>
        <dbReference type="PROSITE" id="PS51192"/>
    </source>
</evidence>
<dbReference type="EMBL" id="CP028858">
    <property type="protein sequence ID" value="AWB26988.1"/>
    <property type="molecule type" value="Genomic_DNA"/>
</dbReference>
<keyword evidence="7" id="KW-0234">DNA repair</keyword>
<dbReference type="RefSeq" id="WP_108381357.1">
    <property type="nucleotide sequence ID" value="NZ_CP028858.1"/>
</dbReference>
<dbReference type="KEGG" id="harc:HARCEL1_04305"/>
<evidence type="ECO:0000256" key="8">
    <source>
        <dbReference type="ARBA" id="ARBA00023235"/>
    </source>
</evidence>
<dbReference type="SMART" id="SM00487">
    <property type="entry name" value="DEXDc"/>
    <property type="match status" value="1"/>
</dbReference>
<dbReference type="Pfam" id="PF00271">
    <property type="entry name" value="Helicase_C"/>
    <property type="match status" value="1"/>
</dbReference>
<dbReference type="InterPro" id="IPR027417">
    <property type="entry name" value="P-loop_NTPase"/>
</dbReference>
<name>A0A2R4WZL1_9EURY</name>
<evidence type="ECO:0000256" key="4">
    <source>
        <dbReference type="ARBA" id="ARBA00022806"/>
    </source>
</evidence>
<dbReference type="PANTHER" id="PTHR47962">
    <property type="entry name" value="ATP-DEPENDENT HELICASE LHR-RELATED-RELATED"/>
    <property type="match status" value="1"/>
</dbReference>
<dbReference type="PANTHER" id="PTHR47962:SF5">
    <property type="entry name" value="ATP-DEPENDENT HELICASE LHR-RELATED"/>
    <property type="match status" value="1"/>
</dbReference>
<dbReference type="GeneID" id="36511702"/>
<keyword evidence="1" id="KW-0547">Nucleotide-binding</keyword>
<sequence length="950" mass="104145">MAESARGDPAAFAALGERVRRALSDRGFETPTEPQRKAIGPIANGEHTLVVAPTGTGKTETAMLPVFDALAGTSRFGIGALYVTPLRALNRDMQDRLEWWGERLDLDIQVRHGDTSDYQRRKQATDPPDVLVTTPESLQAMLTGERMREALADLSHVVVDEVHELAASKRGAQLAVGLERVREVAGPSQRIGLSATVGDPDAVGAFLTGDRGCRVVEIDVGSRLAVEVVQPDPTDRDERVAAAIGTDPETASHVRVMADRVADNRGTLIFVNTRSTAEALAARFARLADSDAGPDIGVGVHHGSLAREARHDVEDTFKAGDLDGLICTSSMELGIDVGHVDHVVQYRSPREVRRLLQRVGRAGHRRDQESRGTVVTDRPEDSLEALAIGRRAHAGLVEPAKIHHGSRDTLANQVAGLVMDFGEIEAGRAYEILTRATPFADVDPETVRAIVRQLARNNVVWLEEDADLISKRSGTWQYFYENLSMIPDEATYDVRDQTAGRQVGTLDEEFVRQSATPGTTFVQQGKLWRVAEVDDDRETVTVTPIEDPGGDVPAWTGQEIPVPEPVAREVGELRRVVTDQYGDGGTTAAIAADLADRYPARPTTIERAIADLSEQSAPVPSDRTITIEGSGREISIVAHLGHLGAAALGRIVAALLGQQTGSSIGMDADPYRIDLELPPRADVTDVRRVLEETDPDHVRPLLELSVEGADALAFRLQSVARTFGALKDWRTSGSARIGGERLHDAFEDSPIYEEAIREFFHEELDADAASDALRAIQSGERDLAIVGEHTPIGTAGRDGYSEFLRPEEADADVIETLKDRLAEDEIRLFCVHCEEFERRKPIKRVRDQPECPQCGSTRIAACNPWDEATPAAVRATEKDSEQQRATRQAFRRADLVQSHGKRAVIALAGRGVGPENAARIINKWREDETEFYRDILDREREYARTKSFWD</sequence>
<dbReference type="Pfam" id="PF00270">
    <property type="entry name" value="DEAD"/>
    <property type="match status" value="1"/>
</dbReference>
<proteinExistence type="inferred from homology"/>
<keyword evidence="8" id="KW-0413">Isomerase</keyword>
<feature type="domain" description="Helicase ATP-binding" evidence="11">
    <location>
        <begin position="39"/>
        <end position="215"/>
    </location>
</feature>
<protein>
    <submittedName>
        <fullName evidence="13">Helicase</fullName>
    </submittedName>
</protein>
<dbReference type="GO" id="GO:0016887">
    <property type="term" value="F:ATP hydrolysis activity"/>
    <property type="evidence" value="ECO:0007669"/>
    <property type="project" value="TreeGrafter"/>
</dbReference>
<gene>
    <name evidence="13" type="ORF">HARCEL1_04305</name>
</gene>
<accession>A0A2R4WZL1</accession>
<evidence type="ECO:0000259" key="12">
    <source>
        <dbReference type="PROSITE" id="PS51194"/>
    </source>
</evidence>
<dbReference type="InterPro" id="IPR001650">
    <property type="entry name" value="Helicase_C-like"/>
</dbReference>
<dbReference type="InterPro" id="IPR045628">
    <property type="entry name" value="Lhr_WH_dom"/>
</dbReference>
<dbReference type="Pfam" id="PF08494">
    <property type="entry name" value="DEAD_assoc"/>
    <property type="match status" value="1"/>
</dbReference>
<keyword evidence="6" id="KW-0238">DNA-binding</keyword>
<dbReference type="InterPro" id="IPR011545">
    <property type="entry name" value="DEAD/DEAH_box_helicase_dom"/>
</dbReference>
<evidence type="ECO:0000256" key="10">
    <source>
        <dbReference type="SAM" id="MobiDB-lite"/>
    </source>
</evidence>
<evidence type="ECO:0000256" key="6">
    <source>
        <dbReference type="ARBA" id="ARBA00023125"/>
    </source>
</evidence>
<dbReference type="PIRSF" id="PIRSF037307">
    <property type="entry name" value="Lhr-like_helic_prd"/>
    <property type="match status" value="1"/>
</dbReference>
<dbReference type="InterPro" id="IPR002464">
    <property type="entry name" value="DNA/RNA_helicase_DEAH_CS"/>
</dbReference>
<reference evidence="13 14" key="1">
    <citation type="submission" date="2018-04" db="EMBL/GenBank/DDBJ databases">
        <title>Halococcoides cellulosivorans gen. nov., sp. nov., an extremely halophilic cellulose-utilizing haloarchaeon from hypersaline lakes.</title>
        <authorList>
            <person name="Sorokin D.Y."/>
            <person name="Toshchakov S.V."/>
            <person name="Samarov N.I."/>
            <person name="Korzhenkov A."/>
            <person name="Kublanov I.V."/>
        </authorList>
    </citation>
    <scope>NUCLEOTIDE SEQUENCE [LARGE SCALE GENOMIC DNA]</scope>
    <source>
        <strain evidence="13 14">HArcel1</strain>
    </source>
</reference>
<dbReference type="GO" id="GO:0004386">
    <property type="term" value="F:helicase activity"/>
    <property type="evidence" value="ECO:0007669"/>
    <property type="project" value="UniProtKB-KW"/>
</dbReference>
<dbReference type="SUPFAM" id="SSF52540">
    <property type="entry name" value="P-loop containing nucleoside triphosphate hydrolases"/>
    <property type="match status" value="1"/>
</dbReference>
<dbReference type="InterPro" id="IPR013701">
    <property type="entry name" value="Lhr-like_DEAD/DEAH_assoc"/>
</dbReference>
<comment type="similarity">
    <text evidence="9">Belongs to the Lhr helicase family. Lhr-Core subfamily.</text>
</comment>
<evidence type="ECO:0000256" key="2">
    <source>
        <dbReference type="ARBA" id="ARBA00022763"/>
    </source>
</evidence>
<feature type="region of interest" description="Disordered" evidence="10">
    <location>
        <begin position="359"/>
        <end position="378"/>
    </location>
</feature>
<dbReference type="GO" id="GO:0005524">
    <property type="term" value="F:ATP binding"/>
    <property type="evidence" value="ECO:0007669"/>
    <property type="project" value="UniProtKB-KW"/>
</dbReference>
<dbReference type="GO" id="GO:0006281">
    <property type="term" value="P:DNA repair"/>
    <property type="evidence" value="ECO:0007669"/>
    <property type="project" value="UniProtKB-KW"/>
</dbReference>
<dbReference type="PROSITE" id="PS51194">
    <property type="entry name" value="HELICASE_CTER"/>
    <property type="match status" value="1"/>
</dbReference>
<evidence type="ECO:0000256" key="5">
    <source>
        <dbReference type="ARBA" id="ARBA00022840"/>
    </source>
</evidence>
<dbReference type="AlphaFoldDB" id="A0A2R4WZL1"/>
<dbReference type="PROSITE" id="PS51192">
    <property type="entry name" value="HELICASE_ATP_BIND_1"/>
    <property type="match status" value="1"/>
</dbReference>
<keyword evidence="5" id="KW-0067">ATP-binding</keyword>
<dbReference type="PROSITE" id="PS00690">
    <property type="entry name" value="DEAH_ATP_HELICASE"/>
    <property type="match status" value="1"/>
</dbReference>
<dbReference type="SMART" id="SM00490">
    <property type="entry name" value="HELICc"/>
    <property type="match status" value="1"/>
</dbReference>